<dbReference type="AlphaFoldDB" id="A0A174EMI2"/>
<dbReference type="Pfam" id="PF00528">
    <property type="entry name" value="BPD_transp_1"/>
    <property type="match status" value="1"/>
</dbReference>
<dbReference type="InterPro" id="IPR035906">
    <property type="entry name" value="MetI-like_sf"/>
</dbReference>
<dbReference type="PANTHER" id="PTHR32243">
    <property type="entry name" value="MALTOSE TRANSPORT SYSTEM PERMEASE-RELATED"/>
    <property type="match status" value="1"/>
</dbReference>
<feature type="transmembrane region" description="Helical" evidence="9">
    <location>
        <begin position="74"/>
        <end position="99"/>
    </location>
</feature>
<comment type="similarity">
    <text evidence="2">Belongs to the binding-protein-dependent transport system permease family. MalFG subfamily.</text>
</comment>
<dbReference type="EMBL" id="WWVQ01000063">
    <property type="protein sequence ID" value="MZL34995.1"/>
    <property type="molecule type" value="Genomic_DNA"/>
</dbReference>
<name>A0A174EMI2_9FIRM</name>
<evidence type="ECO:0000313" key="13">
    <source>
        <dbReference type="EMBL" id="MZS88425.1"/>
    </source>
</evidence>
<evidence type="ECO:0000256" key="9">
    <source>
        <dbReference type="RuleBase" id="RU363032"/>
    </source>
</evidence>
<evidence type="ECO:0000256" key="5">
    <source>
        <dbReference type="ARBA" id="ARBA00022597"/>
    </source>
</evidence>
<dbReference type="CDD" id="cd06261">
    <property type="entry name" value="TM_PBP2"/>
    <property type="match status" value="1"/>
</dbReference>
<evidence type="ECO:0000313" key="18">
    <source>
        <dbReference type="Proteomes" id="UP000822152"/>
    </source>
</evidence>
<evidence type="ECO:0000256" key="3">
    <source>
        <dbReference type="ARBA" id="ARBA00022448"/>
    </source>
</evidence>
<dbReference type="Gene3D" id="1.10.3720.10">
    <property type="entry name" value="MetI-like"/>
    <property type="match status" value="1"/>
</dbReference>
<evidence type="ECO:0000313" key="17">
    <source>
        <dbReference type="Proteomes" id="UP000477285"/>
    </source>
</evidence>
<feature type="transmembrane region" description="Helical" evidence="9">
    <location>
        <begin position="12"/>
        <end position="34"/>
    </location>
</feature>
<dbReference type="InterPro" id="IPR050901">
    <property type="entry name" value="BP-dep_ABC_trans_perm"/>
</dbReference>
<evidence type="ECO:0000256" key="7">
    <source>
        <dbReference type="ARBA" id="ARBA00022989"/>
    </source>
</evidence>
<dbReference type="InterPro" id="IPR000515">
    <property type="entry name" value="MetI-like"/>
</dbReference>
<keyword evidence="4" id="KW-1003">Cell membrane</keyword>
<evidence type="ECO:0000256" key="4">
    <source>
        <dbReference type="ARBA" id="ARBA00022475"/>
    </source>
</evidence>
<dbReference type="Proteomes" id="UP000095431">
    <property type="component" value="Unassembled WGS sequence"/>
</dbReference>
<keyword evidence="5" id="KW-0762">Sugar transport</keyword>
<dbReference type="PANTHER" id="PTHR32243:SF50">
    <property type="entry name" value="MALTOSE_MALTODEXTRIN TRANSPORT SYSTEM PERMEASE PROTEIN MALG"/>
    <property type="match status" value="1"/>
</dbReference>
<feature type="domain" description="ABC transmembrane type-1" evidence="10">
    <location>
        <begin position="75"/>
        <end position="269"/>
    </location>
</feature>
<keyword evidence="7 9" id="KW-1133">Transmembrane helix</keyword>
<feature type="transmembrane region" description="Helical" evidence="9">
    <location>
        <begin position="247"/>
        <end position="268"/>
    </location>
</feature>
<evidence type="ECO:0000313" key="16">
    <source>
        <dbReference type="Proteomes" id="UP000477156"/>
    </source>
</evidence>
<dbReference type="RefSeq" id="WP_025578978.1">
    <property type="nucleotide sequence ID" value="NZ_BTHH01000020.1"/>
</dbReference>
<gene>
    <name evidence="11" type="primary">malG_3</name>
    <name evidence="11" type="ORF">ERS852478_02669</name>
    <name evidence="14" type="ORF">G4952_08165</name>
    <name evidence="13" type="ORF">GT712_04810</name>
    <name evidence="12" type="ORF">GT728_17895</name>
</gene>
<evidence type="ECO:0000313" key="15">
    <source>
        <dbReference type="Proteomes" id="UP000095431"/>
    </source>
</evidence>
<evidence type="ECO:0000259" key="10">
    <source>
        <dbReference type="PROSITE" id="PS50928"/>
    </source>
</evidence>
<keyword evidence="6 9" id="KW-0812">Transmembrane</keyword>
<evidence type="ECO:0000313" key="14">
    <source>
        <dbReference type="EMBL" id="NSF73785.1"/>
    </source>
</evidence>
<comment type="subcellular location">
    <subcellularLocation>
        <location evidence="1 9">Cell membrane</location>
        <topology evidence="1 9">Multi-pass membrane protein</topology>
    </subcellularLocation>
</comment>
<dbReference type="EMBL" id="WWVF01000007">
    <property type="protein sequence ID" value="MZS88425.1"/>
    <property type="molecule type" value="Genomic_DNA"/>
</dbReference>
<dbReference type="EMBL" id="CYZN01000018">
    <property type="protein sequence ID" value="CUO39063.1"/>
    <property type="molecule type" value="Genomic_DNA"/>
</dbReference>
<accession>A0A174EMI2</accession>
<reference evidence="14" key="4">
    <citation type="submission" date="2020-02" db="EMBL/GenBank/DDBJ databases">
        <authorList>
            <person name="Littmann E."/>
            <person name="Sorbara M."/>
        </authorList>
    </citation>
    <scope>NUCLEOTIDE SEQUENCE</scope>
    <source>
        <strain evidence="14">MSK.20.11</strain>
    </source>
</reference>
<dbReference type="Proteomes" id="UP000822152">
    <property type="component" value="Unassembled WGS sequence"/>
</dbReference>
<sequence length="284" mass="31890">MKKMKDSRTSSIVLHNLLIAVLAFIWLIPIIWLLCTSFSAYSGMNTSTFFPKEWSISNYMKLFHSDSVSQFPQWFLNTFIIACFTCVISTMFVLMVAYATSVMRFKMRKPLMNMAVILNLFPGMLAMIAVYFTLKSFNLTNSYAGLIMVYSASSGLGYLIAKGFFDTVPRALCEAARIDGCSEARIFFQMVLPMSRPIVVYTVISSFLVPWMDFVYAKMILNAGISSKYTVAIGLYKMLDKSLINSYFTQFCAGGVLVSIPISILFMIMQKFYVEGITGGAVKG</sequence>
<reference evidence="14 18" key="3">
    <citation type="journal article" date="2020" name="Cell Host Microbe">
        <title>Functional and Genomic Variation between Human-Derived Isolates of Lachnospiraceae Reveals Inter- and Intra-Species Diversity.</title>
        <authorList>
            <person name="Sorbara M.T."/>
            <person name="Littmann E.R."/>
            <person name="Fontana E."/>
            <person name="Moody T.U."/>
            <person name="Kohout C.E."/>
            <person name="Gjonbalaj M."/>
            <person name="Eaton V."/>
            <person name="Seok R."/>
            <person name="Leiner I.M."/>
            <person name="Pamer E.G."/>
        </authorList>
    </citation>
    <scope>NUCLEOTIDE SEQUENCE [LARGE SCALE GENOMIC DNA]</scope>
    <source>
        <strain evidence="14 18">MSK.20.11</strain>
    </source>
</reference>
<evidence type="ECO:0000256" key="8">
    <source>
        <dbReference type="ARBA" id="ARBA00023136"/>
    </source>
</evidence>
<feature type="transmembrane region" description="Helical" evidence="9">
    <location>
        <begin position="111"/>
        <end position="134"/>
    </location>
</feature>
<dbReference type="GO" id="GO:0055085">
    <property type="term" value="P:transmembrane transport"/>
    <property type="evidence" value="ECO:0007669"/>
    <property type="project" value="InterPro"/>
</dbReference>
<keyword evidence="3 9" id="KW-0813">Transport</keyword>
<dbReference type="Proteomes" id="UP000477285">
    <property type="component" value="Unassembled WGS sequence"/>
</dbReference>
<evidence type="ECO:0000256" key="2">
    <source>
        <dbReference type="ARBA" id="ARBA00009047"/>
    </source>
</evidence>
<dbReference type="eggNOG" id="COG3833">
    <property type="taxonomic scope" value="Bacteria"/>
</dbReference>
<dbReference type="PROSITE" id="PS50928">
    <property type="entry name" value="ABC_TM1"/>
    <property type="match status" value="1"/>
</dbReference>
<reference evidence="16 17" key="2">
    <citation type="journal article" date="2019" name="Nat. Med.">
        <title>A library of human gut bacterial isolates paired with longitudinal multiomics data enables mechanistic microbiome research.</title>
        <authorList>
            <person name="Poyet M."/>
            <person name="Groussin M."/>
            <person name="Gibbons S.M."/>
            <person name="Avila-Pacheco J."/>
            <person name="Jiang X."/>
            <person name="Kearney S.M."/>
            <person name="Perrotta A.R."/>
            <person name="Berdy B."/>
            <person name="Zhao S."/>
            <person name="Lieberman T.D."/>
            <person name="Swanson P.K."/>
            <person name="Smith M."/>
            <person name="Roesemann S."/>
            <person name="Alexander J.E."/>
            <person name="Rich S.A."/>
            <person name="Livny J."/>
            <person name="Vlamakis H."/>
            <person name="Clish C."/>
            <person name="Bullock K."/>
            <person name="Deik A."/>
            <person name="Scott J."/>
            <person name="Pierce K.A."/>
            <person name="Xavier R.J."/>
            <person name="Alm E.J."/>
        </authorList>
    </citation>
    <scope>NUCLEOTIDE SEQUENCE [LARGE SCALE GENOMIC DNA]</scope>
    <source>
        <strain evidence="12 17">BIOML-A1</strain>
        <strain evidence="13 16">BIOML-A12</strain>
    </source>
</reference>
<evidence type="ECO:0000256" key="1">
    <source>
        <dbReference type="ARBA" id="ARBA00004651"/>
    </source>
</evidence>
<evidence type="ECO:0000256" key="6">
    <source>
        <dbReference type="ARBA" id="ARBA00022692"/>
    </source>
</evidence>
<organism evidence="11 15">
    <name type="scientific">Blautia wexlerae</name>
    <dbReference type="NCBI Taxonomy" id="418240"/>
    <lineage>
        <taxon>Bacteria</taxon>
        <taxon>Bacillati</taxon>
        <taxon>Bacillota</taxon>
        <taxon>Clostridia</taxon>
        <taxon>Lachnospirales</taxon>
        <taxon>Lachnospiraceae</taxon>
        <taxon>Blautia</taxon>
    </lineage>
</organism>
<keyword evidence="18" id="KW-1185">Reference proteome</keyword>
<dbReference type="GeneID" id="75076946"/>
<proteinExistence type="inferred from homology"/>
<dbReference type="EMBL" id="JAAIPF010000016">
    <property type="protein sequence ID" value="NSF73785.1"/>
    <property type="molecule type" value="Genomic_DNA"/>
</dbReference>
<dbReference type="SUPFAM" id="SSF161098">
    <property type="entry name" value="MetI-like"/>
    <property type="match status" value="1"/>
</dbReference>
<dbReference type="Proteomes" id="UP000477156">
    <property type="component" value="Unassembled WGS sequence"/>
</dbReference>
<protein>
    <submittedName>
        <fullName evidence="12">ABC transporter permease subunit</fullName>
    </submittedName>
    <submittedName>
        <fullName evidence="11">Maltose transport system permease protein malG</fullName>
    </submittedName>
</protein>
<evidence type="ECO:0000313" key="12">
    <source>
        <dbReference type="EMBL" id="MZL34995.1"/>
    </source>
</evidence>
<reference evidence="11 15" key="1">
    <citation type="submission" date="2015-09" db="EMBL/GenBank/DDBJ databases">
        <authorList>
            <consortium name="Pathogen Informatics"/>
        </authorList>
    </citation>
    <scope>NUCLEOTIDE SEQUENCE [LARGE SCALE GENOMIC DNA]</scope>
    <source>
        <strain evidence="11 15">2789STDY5834863</strain>
    </source>
</reference>
<keyword evidence="8 9" id="KW-0472">Membrane</keyword>
<feature type="transmembrane region" description="Helical" evidence="9">
    <location>
        <begin position="140"/>
        <end position="161"/>
    </location>
</feature>
<dbReference type="GO" id="GO:0005886">
    <property type="term" value="C:plasma membrane"/>
    <property type="evidence" value="ECO:0007669"/>
    <property type="project" value="UniProtKB-SubCell"/>
</dbReference>
<evidence type="ECO:0000313" key="11">
    <source>
        <dbReference type="EMBL" id="CUO39063.1"/>
    </source>
</evidence>